<reference evidence="2" key="2">
    <citation type="submission" date="2015-01" db="EMBL/GenBank/DDBJ databases">
        <title>Evolutionary Origins and Diversification of the Mycorrhizal Mutualists.</title>
        <authorList>
            <consortium name="DOE Joint Genome Institute"/>
            <consortium name="Mycorrhizal Genomics Consortium"/>
            <person name="Kohler A."/>
            <person name="Kuo A."/>
            <person name="Nagy L.G."/>
            <person name="Floudas D."/>
            <person name="Copeland A."/>
            <person name="Barry K.W."/>
            <person name="Cichocki N."/>
            <person name="Veneault-Fourrey C."/>
            <person name="LaButti K."/>
            <person name="Lindquist E.A."/>
            <person name="Lipzen A."/>
            <person name="Lundell T."/>
            <person name="Morin E."/>
            <person name="Murat C."/>
            <person name="Riley R."/>
            <person name="Ohm R."/>
            <person name="Sun H."/>
            <person name="Tunlid A."/>
            <person name="Henrissat B."/>
            <person name="Grigoriev I.V."/>
            <person name="Hibbett D.S."/>
            <person name="Martin F."/>
        </authorList>
    </citation>
    <scope>NUCLEOTIDE SEQUENCE [LARGE SCALE GENOMIC DNA]</scope>
    <source>
        <strain evidence="2">h7</strain>
    </source>
</reference>
<gene>
    <name evidence="1" type="ORF">M413DRAFT_354777</name>
</gene>
<sequence>MGTLLAGTVNPESPFGGSPETNSSAIFRLFQVVLIYFNLSKPSKFSLPNLASCSSCEQRIFKRGMNSPALSKDPTSPICIPGAQGSQRARKLPPEISADFNLVPMYILTSSSSFSPYATGIF</sequence>
<evidence type="ECO:0000313" key="2">
    <source>
        <dbReference type="Proteomes" id="UP000053424"/>
    </source>
</evidence>
<dbReference type="AlphaFoldDB" id="A0A0C3CK49"/>
<organism evidence="1 2">
    <name type="scientific">Hebeloma cylindrosporum</name>
    <dbReference type="NCBI Taxonomy" id="76867"/>
    <lineage>
        <taxon>Eukaryota</taxon>
        <taxon>Fungi</taxon>
        <taxon>Dikarya</taxon>
        <taxon>Basidiomycota</taxon>
        <taxon>Agaricomycotina</taxon>
        <taxon>Agaricomycetes</taxon>
        <taxon>Agaricomycetidae</taxon>
        <taxon>Agaricales</taxon>
        <taxon>Agaricineae</taxon>
        <taxon>Hymenogastraceae</taxon>
        <taxon>Hebeloma</taxon>
    </lineage>
</organism>
<proteinExistence type="predicted"/>
<protein>
    <submittedName>
        <fullName evidence="1">Uncharacterized protein</fullName>
    </submittedName>
</protein>
<dbReference type="EMBL" id="KN831773">
    <property type="protein sequence ID" value="KIM44499.1"/>
    <property type="molecule type" value="Genomic_DNA"/>
</dbReference>
<dbReference type="Proteomes" id="UP000053424">
    <property type="component" value="Unassembled WGS sequence"/>
</dbReference>
<keyword evidence="2" id="KW-1185">Reference proteome</keyword>
<accession>A0A0C3CK49</accession>
<dbReference type="HOGENOM" id="CLU_2027027_0_0_1"/>
<name>A0A0C3CK49_HEBCY</name>
<reference evidence="1 2" key="1">
    <citation type="submission" date="2014-04" db="EMBL/GenBank/DDBJ databases">
        <authorList>
            <consortium name="DOE Joint Genome Institute"/>
            <person name="Kuo A."/>
            <person name="Gay G."/>
            <person name="Dore J."/>
            <person name="Kohler A."/>
            <person name="Nagy L.G."/>
            <person name="Floudas D."/>
            <person name="Copeland A."/>
            <person name="Barry K.W."/>
            <person name="Cichocki N."/>
            <person name="Veneault-Fourrey C."/>
            <person name="LaButti K."/>
            <person name="Lindquist E.A."/>
            <person name="Lipzen A."/>
            <person name="Lundell T."/>
            <person name="Morin E."/>
            <person name="Murat C."/>
            <person name="Sun H."/>
            <person name="Tunlid A."/>
            <person name="Henrissat B."/>
            <person name="Grigoriev I.V."/>
            <person name="Hibbett D.S."/>
            <person name="Martin F."/>
            <person name="Nordberg H.P."/>
            <person name="Cantor M.N."/>
            <person name="Hua S.X."/>
        </authorList>
    </citation>
    <scope>NUCLEOTIDE SEQUENCE [LARGE SCALE GENOMIC DNA]</scope>
    <source>
        <strain evidence="2">h7</strain>
    </source>
</reference>
<evidence type="ECO:0000313" key="1">
    <source>
        <dbReference type="EMBL" id="KIM44499.1"/>
    </source>
</evidence>